<organism evidence="12 13">
    <name type="scientific">Thamnidium elegans</name>
    <dbReference type="NCBI Taxonomy" id="101142"/>
    <lineage>
        <taxon>Eukaryota</taxon>
        <taxon>Fungi</taxon>
        <taxon>Fungi incertae sedis</taxon>
        <taxon>Mucoromycota</taxon>
        <taxon>Mucoromycotina</taxon>
        <taxon>Mucoromycetes</taxon>
        <taxon>Mucorales</taxon>
        <taxon>Mucorineae</taxon>
        <taxon>Mucoraceae</taxon>
        <taxon>Thamnidium</taxon>
    </lineage>
</organism>
<evidence type="ECO:0000256" key="3">
    <source>
        <dbReference type="ARBA" id="ARBA00007188"/>
    </source>
</evidence>
<keyword evidence="13" id="KW-1185">Reference proteome</keyword>
<dbReference type="CDD" id="cd01460">
    <property type="entry name" value="vWA_midasin"/>
    <property type="match status" value="1"/>
</dbReference>
<dbReference type="InterPro" id="IPR012099">
    <property type="entry name" value="Midasin"/>
</dbReference>
<feature type="compositionally biased region" description="Basic and acidic residues" evidence="10">
    <location>
        <begin position="5003"/>
        <end position="5012"/>
    </location>
</feature>
<dbReference type="InterPro" id="IPR027417">
    <property type="entry name" value="P-loop_NTPase"/>
</dbReference>
<feature type="compositionally biased region" description="Acidic residues" evidence="10">
    <location>
        <begin position="4993"/>
        <end position="5002"/>
    </location>
</feature>
<feature type="compositionally biased region" description="Basic and acidic residues" evidence="10">
    <location>
        <begin position="5054"/>
        <end position="5068"/>
    </location>
</feature>
<feature type="compositionally biased region" description="Acidic residues" evidence="10">
    <location>
        <begin position="5121"/>
        <end position="5134"/>
    </location>
</feature>
<gene>
    <name evidence="12" type="ORF">INT48_004454</name>
</gene>
<dbReference type="FunFam" id="3.40.50.300:FF:000582">
    <property type="entry name" value="Midasin"/>
    <property type="match status" value="1"/>
</dbReference>
<comment type="subcellular location">
    <subcellularLocation>
        <location evidence="1">Nucleus</location>
        <location evidence="1">Nucleolus</location>
    </subcellularLocation>
    <subcellularLocation>
        <location evidence="2">Nucleus</location>
        <location evidence="2">Nucleoplasm</location>
    </subcellularLocation>
</comment>
<dbReference type="CDD" id="cd00009">
    <property type="entry name" value="AAA"/>
    <property type="match status" value="2"/>
</dbReference>
<evidence type="ECO:0000256" key="9">
    <source>
        <dbReference type="PIRNR" id="PIRNR010340"/>
    </source>
</evidence>
<keyword evidence="5 9" id="KW-0547">Nucleotide-binding</keyword>
<dbReference type="Gene3D" id="3.40.50.410">
    <property type="entry name" value="von Willebrand factor, type A domain"/>
    <property type="match status" value="1"/>
</dbReference>
<dbReference type="PIRSF" id="PIRSF010340">
    <property type="entry name" value="Midasin"/>
    <property type="match status" value="1"/>
</dbReference>
<sequence>MAVAVVGFVASMIGIITSPGAFEATFSQKPQVRDNFKITSEIAFQKGSEMLEFPRIDVLDLAGNIIGFNYDERKGEEGRFQVMDVSYNEVPNVIQITAPVIGGRITFTTLKITTSSRNVLTDKYYSTFVTADAIKGCIERSGQNVIGDLGACDKSTYVDAKGVLQSSYGLVMSQRNNCELKWIQINMYETLQALNNNNVDAFCNGIKFEVNPNSVNGGTCNYCPKGGLFVKAMIDSDTTMTTVAKVIDDSTFNPLAFDLMKAVTQLSTLVEGSTFAGVDLQILKTPNAATSKSQLLDIVSKAMLRPEWTTSVVRLFRPIVIDLVARWTLPGFTTFLDSASVSPNASSTVYKIELVAKAFSTVLPIVPQVKSLAVTYFTHSTSLFERLNHINTSNESEVTSSLTAELQDLLLTTYRLLRFSTSTFTPLWNWGPLVQLLQFPDPSIRYTTVLCLSNVYGLSDAQTKSLLTSVVGAGHSLDEADEPLYTMVDGNRVDIRLLSLWEQQKQADDQISFLHNDYDSDHNQHELSNNDLCPLTCNLCGVLLPKTVHSTDMEEPAKHFFDPKLVLTNTTSKNLHAVSLALSIGAPTLLEGVTGAGKTSLIEELASRTGRGAELVKIHLGDQTDPKVLLGTYVSTSTPGSFRWQAGVLTTAVLEGRWVLIEDIDLAPAEVLSVLLPLLETRHLFIPSRGEKIKAKEGFQLFGTRSFIPTRSGKGTSSRGGDLMTGANLWTRVHVEPLTIEELELVVRQKFTHIGDFATHVMTLFQTVVGMYQDPNFTALATSTMGRFLSTRDLMKWCHRVDLLIGEKLHDTSEVGMDLTLRQDLFSEANDCFCGMIPDYNTWMTVLETIGRPLQISEDLVRNYVDQYRPTLELSDSTIRIGRVNLSSIAASGKQKQKQALIKREKKRPFATTGHALRLMERIAVCIHLTEPVLLVGETGTGKTTVVQHLADMIHQNLIVVNLSQQSDSSDLLGGFKPVDGKVLAIPMKEEFERLFEKTFSVKKNIKFLEMVRKTFIHQKWTNFVTLLKQAVKMSQQKFEAEQNVESKKVSSPTLRNAWKNFAKRVEEFEVQQVQSQNKFVFNFMEGSLVKAVRQGDWILLDEINLATTETLECLSGLLQDAHGSLLLTEKGDVEPIKRHPNFRLFACMNPATDVGKRDLPPGLRNRFTEFYVHPPDARYDDLFQIVKQYLVSIASGDERCYDDVAEFYMSAKKLAAEHKLVDGANQRPHFSMRTLARALTYVAQIFPTYGLRRSLYEGFCMTFLTQLDKESEVLMRELIFKTILRDVPNPKNLITQIPRQPSEDFIQFGYFWLQQGQYPPEDDTRYILTKSVEVKLFNLARVIMSRKFPVLIQGPTSAGKTSMVEYMAKKTGHRFVRINNHEHTDLQEYLGTYVSNNEGKLVFQEGVLVEALRNGYWIVLDELNLAPSDVLEALNRLLDDNRELLIPETQEVVKPHPHFMLFATQNPAGLYGGRKALSRAFRNRFLELHFDDIPENELETILSRRCAIAPSYCNKLVKVYKELMERRQSTRIFEQKHGFITLRDLFRWAGRDPQGYQELADNGYMLLAERCRKDEEKKVVKEVLEKVMKVKISEETMYDCSNLEEFAIYDRLLKDQAAKSGEDTKLVWTKAMRRLFNLVARCLQHNEPVLLVGETGCGKTTVCQMLAETYKRQLHIVNCHQNTETGDLLGGQRPVRHREENEDPEKAQQLFEWHDGPLVQAMKEGHLFLLDEISLADDSVLERLNSVLEPSRLLVLAEKGGKHVEELYGDKDFQFLATMNPGGDYGKKELSPALRNRFTEIWVPAVSDRDDLTSIIDEQMTHPSLTGYSEKMLDFIAWYTQALGQSRTVVSLRDILSWVKFINVAVDSGLDPELSYCHGGCLVLLDGLGSHGSSGSFLTGPMLKEFRLKCLRHLSGKPNATELEILGDTKDKVQTAGDKFAIGPFQIPRGQLAKTDIKFTLLAPTTADNAMRVIRSMQLKKPILLEGSPGVGKTSLVSALAAASGHNLVRINLSEQTDLMDLFGSDLPVEGGNSGEFAWRDAPFLQAMKAGDWVLLDELNLASQSVLEGLNSCLDHRGAVYIPELDREFFCDKEFRVFGAQNPLQQGGGRKGLPKSFVNRFTQVYVEQLTSADLLFICSHLFSEFEPSTMAKMIDFNNKMYEETMIRCSFGRKGSPWEFNLRDVFRWLELMQKDHVTDPAEYLDIIYMQRMRTHDDRVKIVELYESVFNVKYDRPEKPSYHVTTNSFSVGHSRLIREQSESSVDIFEHEDHILQSFLSPLESLMKCVESSWMAIVTGPSASGKTSLVRLLSKMTGHRLEEFAMNNSVDTMELLGGFEQVDLNRHRQVVMDRLHQLISRASKNLLMYFATLSAESEQYGTVLQLIRQLNDSWYALESKQQMMICSTDPTAGQLDYTLVTNVVNCLNSASVVDSEAKEDIESINLLIQNLQKLERDSIAGKFEWIDGLLINALEKGHWLLIDNANMCNPSVLDRLNPLFENDGVLMVNERGLVDGTVKIIKPHPNFRMFMTVDPQNGELSRAMRNRGIEISLVDSNWNKNAQDVTKLANSLGVRGPKLPMILNELQGCATAQRRSFAKGENVRDYLLFATYLVERLQRGQSLKKAIRESFFQVFVDIKEAPEALVALLESNPEEDLLQNMLSPTNSPFLIGGLLFQDDSVLATISLQGAYLIYLLQTLDPEDTASLKKIEIAGDYFLEHLTYQDYGLRLRWLAYMSQQAVDTKSTVLERLGYLMKEVYVHPTFMELSKIQSEIKEGVPHNPTVLEYTRNAYHLLIRLHKQEYADKNMRNATQRLKVGNLTSLQQSYCFHEGRLSESQLLHPVVSKLYPLFESIKSSFATWINEGYYHACPASTFEVFNKILDARDFAWNLTQMESLSLDNLLIILRIMKDLMSAEGIKCAQMNPVFGHIENIMSGFDFNTSRSMKALWKYFCPSTLSSESLHELEAELHKINATMNSYKYDSEERLTPKSLVLRAKSEAKEALVEGIATLYAVDENDTENAEKVLKSLRKLPEYINRELEASAPAEKDVKRDTYWDTALVPLYDYTSVVTEMELIANLYTAACDSSDTNAMEKLVEEMLKFRKFSFNKTSRPPLDMVPYQRMIWFLDSGKTDDITTALPGMVQDAAYTYHQRLWRSSVYQKDLYQLTPSEEEVDLGITEGSLSLFESVETLACLNILSSVDKMPADAYENALTQLKNLKHFLTSNVNLKDRRALETVMLIAMARQLLNASAEVIPNEHYTALASEFSKITAFTKTLLKTSIYSTENFSSQYDDALAVLTEVLRIMESVDFNAFFINAMKSISECVHRLRLKDDAGFYSSAGKARVLLGLAFVSAYIPDYPVDPTSEPRLHVNLLNKKKQEHTDNIEVRSKIETMYTGNDTNNIVAQEQSDLEKVNNELAHSATIFSLRPAQSQLDEIFVDLRYLQKSMLDRNVENLLIDLEANGIDSVLQRENLLQGNALQFVDRVHHKFPLYRDILQPLVVAVDDIKYGLRILTANARKDSTDKFLAEVIELLVRDPDVSHHDYDLDWHTLATPEKIAKLKRVVFERAPTSRKWAFYLRLLIVILQRLVIGVNTNAYMKTDDLISVNVLFSEIIQVWKSAEEYKHKMAVEKEAMFKTRARKYEPPTDEELEEQDLKKIFADFNEDFADLDFEDDGQAKKTFIPTDVEEVSVLDDEDVHRIGHLHRMLFETYSRDSCVRSDKSWDRETIQSYAVASQLATMANSAFTNATDRICNGGNLRVTSLTINRLESENSFAKTSDNIYDFYQSENVGEAKRVEPIVNRFKARILELVEQWPEHAILEQLIVICDRILTFSILSPVAKFLTGIELLLQKSEDWEAYAAKHVSLKDQREELIALIVSWRQLELNCWPKLLAAQEQYHQDAAFTWWFHLYDTVNNTSFESDSETVNTKNTKELLGALDQFIQCASIIELEPRLKMIDSFYRQTKIQAQLSNFEGEKLNYERTATILRNVYLYYSQFQEHANTMLAQLRKPIEKDLKDFVKIATWKDVNIYALRQSAAKTHRQLHKCIRKYREVLNNSMLTIIANYNEEHAMYQFGDDKRYAKDVNRGLVDQLSQPSIWTGTTVMPESNDDFDWSSAPEVKQHLSNLQVTLNRMRAYCRKDVFVVDEETKELPLENFITEMIEQVKYFQKETPSIMTEENKSTVKNQKLLKKKALVDFLKELRRLGLKSRPGTMKEQNADTAILFRHQVADLESVIQSRDLQKEKLSSYTCATADMVEQWKKANDYYFRCIARMTHLRTISTTNVSKDLSMLEVERSLAATEHMFSLITKERSVLSRVEGRMQILQGAAVQLASLYDSFSQGKPIASDAELGCRLTNHKVHIDKLALFLNQAVVVVSLQAGSVGQRTLKDLEEMARSIQKIQKTVDYCFVQRYLYPRSATGLEFSLLSTDIEEMIKSHSEKIELIHTLVVSAMQVLPQSSHVLFPITQYIESIGHLPITQVQEEEESEAEKVTIVDLREKIYGLIDAALVSIQDLKKANAAPEKPKSILTEEGEEEEEETEDMSQDYIRLQSTKQAKLASALHLEAASKRCVEVLTIAHTLMSRSESADVVNEISRLLQESYPFLQQYMLIVQHTLSKMLVHHKAMAKMTYCLVNSFSIIITKGFCMPAGADDGEEGDADGVMSGTGMGEGEGNKDVSEEIEDEEQVLGTQNEERNNDDKQDTKEEKNGMDMENDFDGNLEDVEHDDEKDEDDSDSSDEEEDPDEQIGDVDDMDPDAVDDKMWGDEAEENLKESDKTVEDQGNQDQEQESEIVAKDENDDQPDSKGEKPDKNDKKDNQQEADGEEGDGDEEMDDDKEEGDEENEAEGEGEDEDDVENKAGEQLNAEIPEAETLELPDDMNMDGDDDNEDGGEEGQDMNDPMDMDEKAPNQGEEQLPEEDEEAEAFHDALDDVDQGMDGEDEEMADASAQMDTEAGEGDDEEEKNASGDEENEENEELAPEVGDSEQQKKNGQIEEDEQDVDEENKAQNREQPDSDATADNQFGVQGESGKQSKSSAGKKEGEDDTAENDDDAADEKADKQEKKGKSERGANQSNEEEADDAEKEQQGEDDSEEQEASQAQSNPQRSLGDALEKWRRRLADLDDEAENEEEEADSEKEKKTDDPDTEEAKVNEDDSFEYVKNDDEAHDMQTMGNAQPDQVQDLKMGGMDEEKEDNNETSGEMEVDDQVDDVDTMPLARDTLDMSGAGDTQGAILSKKLPEQQLMDESEILTMDESVVSREPLEQEDIERMRDELETQVSDWREEGRDINKARELWQGYENLTHDLAMGLCEQLRLILEPTLATKLKGDYRTGKRLNMKKIIPYIASQFKKDKIWLRRTKPSKRQYQVMISVDDSKSMSESHSVQLAYEALSLISKALSQLEVGSISITSFGERVRLLHPFDQPFTSESGANVIQQFTFAQQKTYVKNLIETSLGLFEGAKHTSGPGNAELWQLQLIISDGICEDHNTLRALVRSALDQQIMMIFIVVDNKPEKDSILNMTNVKYTIKDGKYGIQMNPYLETFPFQYFMVLRDINALPEVLSDALRQYFSFVSA</sequence>
<feature type="compositionally biased region" description="Low complexity" evidence="10">
    <location>
        <begin position="5025"/>
        <end position="5035"/>
    </location>
</feature>
<dbReference type="Pfam" id="PF17867">
    <property type="entry name" value="AAA_lid_7"/>
    <property type="match status" value="3"/>
</dbReference>
<dbReference type="PANTHER" id="PTHR48103:SF2">
    <property type="entry name" value="MIDASIN"/>
    <property type="match status" value="1"/>
</dbReference>
<feature type="compositionally biased region" description="Acidic residues" evidence="10">
    <location>
        <begin position="5187"/>
        <end position="5205"/>
    </location>
</feature>
<feature type="compositionally biased region" description="Acidic residues" evidence="10">
    <location>
        <begin position="4953"/>
        <end position="4978"/>
    </location>
</feature>
<feature type="compositionally biased region" description="Basic and acidic residues" evidence="10">
    <location>
        <begin position="4692"/>
        <end position="4710"/>
    </location>
</feature>
<feature type="compositionally biased region" description="Basic and acidic residues" evidence="10">
    <location>
        <begin position="5110"/>
        <end position="5120"/>
    </location>
</feature>
<dbReference type="InterPro" id="IPR002035">
    <property type="entry name" value="VWF_A"/>
</dbReference>
<evidence type="ECO:0000256" key="1">
    <source>
        <dbReference type="ARBA" id="ARBA00004604"/>
    </source>
</evidence>
<feature type="compositionally biased region" description="Acidic residues" evidence="10">
    <location>
        <begin position="4712"/>
        <end position="4757"/>
    </location>
</feature>
<dbReference type="InterPro" id="IPR036465">
    <property type="entry name" value="vWFA_dom_sf"/>
</dbReference>
<evidence type="ECO:0000313" key="13">
    <source>
        <dbReference type="Proteomes" id="UP000613177"/>
    </source>
</evidence>
<dbReference type="SUPFAM" id="SSF53300">
    <property type="entry name" value="vWA-like"/>
    <property type="match status" value="1"/>
</dbReference>
<dbReference type="Gene3D" id="3.40.50.300">
    <property type="entry name" value="P-loop containing nucleotide triphosphate hydrolases"/>
    <property type="match status" value="6"/>
</dbReference>
<evidence type="ECO:0000256" key="7">
    <source>
        <dbReference type="ARBA" id="ARBA00023186"/>
    </source>
</evidence>
<dbReference type="InterPro" id="IPR003593">
    <property type="entry name" value="AAA+_ATPase"/>
</dbReference>
<dbReference type="Pfam" id="PF17865">
    <property type="entry name" value="AAA_lid_5"/>
    <property type="match status" value="1"/>
</dbReference>
<dbReference type="PANTHER" id="PTHR48103">
    <property type="entry name" value="MIDASIN-RELATED"/>
    <property type="match status" value="1"/>
</dbReference>
<evidence type="ECO:0000256" key="10">
    <source>
        <dbReference type="SAM" id="MobiDB-lite"/>
    </source>
</evidence>
<dbReference type="InterPro" id="IPR040848">
    <property type="entry name" value="AAA_lid_7"/>
</dbReference>
<evidence type="ECO:0000313" key="12">
    <source>
        <dbReference type="EMBL" id="KAG2230593.1"/>
    </source>
</evidence>
<dbReference type="GO" id="GO:0016887">
    <property type="term" value="F:ATP hydrolysis activity"/>
    <property type="evidence" value="ECO:0007669"/>
    <property type="project" value="InterPro"/>
</dbReference>
<dbReference type="FunFam" id="3.40.50.300:FF:000142">
    <property type="entry name" value="Midasin"/>
    <property type="match status" value="1"/>
</dbReference>
<feature type="compositionally biased region" description="Acidic residues" evidence="10">
    <location>
        <begin position="4868"/>
        <end position="4902"/>
    </location>
</feature>
<dbReference type="GO" id="GO:0005524">
    <property type="term" value="F:ATP binding"/>
    <property type="evidence" value="ECO:0007669"/>
    <property type="project" value="UniProtKB-KW"/>
</dbReference>
<evidence type="ECO:0000256" key="2">
    <source>
        <dbReference type="ARBA" id="ARBA00004642"/>
    </source>
</evidence>
<feature type="compositionally biased region" description="Acidic residues" evidence="10">
    <location>
        <begin position="4819"/>
        <end position="4855"/>
    </location>
</feature>
<dbReference type="InterPro" id="IPR041190">
    <property type="entry name" value="Midasin_AAA_lid_5"/>
</dbReference>
<feature type="compositionally biased region" description="Acidic residues" evidence="10">
    <location>
        <begin position="5074"/>
        <end position="5095"/>
    </location>
</feature>
<name>A0A8H7SMB1_9FUNG</name>
<evidence type="ECO:0000256" key="4">
    <source>
        <dbReference type="ARBA" id="ARBA00017143"/>
    </source>
</evidence>
<evidence type="ECO:0000256" key="8">
    <source>
        <dbReference type="ARBA" id="ARBA00023242"/>
    </source>
</evidence>
<keyword evidence="7 9" id="KW-0143">Chaperone</keyword>
<evidence type="ECO:0000256" key="6">
    <source>
        <dbReference type="ARBA" id="ARBA00022840"/>
    </source>
</evidence>
<dbReference type="SUPFAM" id="SSF52540">
    <property type="entry name" value="P-loop containing nucleoside triphosphate hydrolases"/>
    <property type="match status" value="6"/>
</dbReference>
<evidence type="ECO:0000259" key="11">
    <source>
        <dbReference type="PROSITE" id="PS50234"/>
    </source>
</evidence>
<feature type="compositionally biased region" description="Acidic residues" evidence="10">
    <location>
        <begin position="4531"/>
        <end position="4542"/>
    </location>
</feature>
<dbReference type="SMART" id="SM00382">
    <property type="entry name" value="AAA"/>
    <property type="match status" value="5"/>
</dbReference>
<dbReference type="Proteomes" id="UP000613177">
    <property type="component" value="Unassembled WGS sequence"/>
</dbReference>
<feature type="region of interest" description="Disordered" evidence="10">
    <location>
        <begin position="4656"/>
        <end position="5205"/>
    </location>
</feature>
<dbReference type="EMBL" id="JAEPRE010000193">
    <property type="protein sequence ID" value="KAG2230593.1"/>
    <property type="molecule type" value="Genomic_DNA"/>
</dbReference>
<dbReference type="FunFam" id="3.40.50.300:FF:002451">
    <property type="entry name" value="Midasin"/>
    <property type="match status" value="1"/>
</dbReference>
<dbReference type="Pfam" id="PF07728">
    <property type="entry name" value="AAA_5"/>
    <property type="match status" value="7"/>
</dbReference>
<feature type="domain" description="VWFA" evidence="11">
    <location>
        <begin position="5365"/>
        <end position="5563"/>
    </location>
</feature>
<feature type="region of interest" description="Disordered" evidence="10">
    <location>
        <begin position="4522"/>
        <end position="4542"/>
    </location>
</feature>
<feature type="compositionally biased region" description="Basic and acidic residues" evidence="10">
    <location>
        <begin position="4792"/>
        <end position="4818"/>
    </location>
</feature>
<dbReference type="InterPro" id="IPR048617">
    <property type="entry name" value="MDN1_AAA_lid_4"/>
</dbReference>
<feature type="compositionally biased region" description="Acidic residues" evidence="10">
    <location>
        <begin position="5042"/>
        <end position="5053"/>
    </location>
</feature>
<dbReference type="GO" id="GO:0005654">
    <property type="term" value="C:nucleoplasm"/>
    <property type="evidence" value="ECO:0007669"/>
    <property type="project" value="UniProtKB-SubCell"/>
</dbReference>
<dbReference type="PROSITE" id="PS50234">
    <property type="entry name" value="VWFA"/>
    <property type="match status" value="1"/>
</dbReference>
<accession>A0A8H7SMB1</accession>
<evidence type="ECO:0000256" key="5">
    <source>
        <dbReference type="ARBA" id="ARBA00022741"/>
    </source>
</evidence>
<feature type="compositionally biased region" description="Acidic residues" evidence="10">
    <location>
        <begin position="4930"/>
        <end position="4944"/>
    </location>
</feature>
<dbReference type="PROSITE" id="PS00675">
    <property type="entry name" value="SIGMA54_INTERACT_1"/>
    <property type="match status" value="1"/>
</dbReference>
<comment type="function">
    <text evidence="9">Nuclear chaperone required for maturation and nuclear export of pre-60S ribosome subunits.</text>
</comment>
<keyword evidence="6 9" id="KW-0067">ATP-binding</keyword>
<reference evidence="12" key="1">
    <citation type="submission" date="2021-01" db="EMBL/GenBank/DDBJ databases">
        <title>Metabolic potential, ecology and presence of endohyphal bacteria is reflected in genomic diversity of Mucoromycotina.</title>
        <authorList>
            <person name="Muszewska A."/>
            <person name="Okrasinska A."/>
            <person name="Steczkiewicz K."/>
            <person name="Drgas O."/>
            <person name="Orlowska M."/>
            <person name="Perlinska-Lenart U."/>
            <person name="Aleksandrzak-Piekarczyk T."/>
            <person name="Szatraj K."/>
            <person name="Zielenkiewicz U."/>
            <person name="Pilsyk S."/>
            <person name="Malc E."/>
            <person name="Mieczkowski P."/>
            <person name="Kruszewska J.S."/>
            <person name="Biernat P."/>
            <person name="Pawlowska J."/>
        </authorList>
    </citation>
    <scope>NUCLEOTIDE SEQUENCE</scope>
    <source>
        <strain evidence="12">WA0000018081</strain>
    </source>
</reference>
<dbReference type="FunFam" id="3.40.50.300:FF:001053">
    <property type="entry name" value="Midasin"/>
    <property type="match status" value="1"/>
</dbReference>
<dbReference type="InterPro" id="IPR011704">
    <property type="entry name" value="ATPase_dyneun-rel_AAA"/>
</dbReference>
<dbReference type="GO" id="GO:0000055">
    <property type="term" value="P:ribosomal large subunit export from nucleus"/>
    <property type="evidence" value="ECO:0007669"/>
    <property type="project" value="TreeGrafter"/>
</dbReference>
<feature type="compositionally biased region" description="Basic and acidic residues" evidence="10">
    <location>
        <begin position="4758"/>
        <end position="4779"/>
    </location>
</feature>
<dbReference type="FunFam" id="3.40.50.300:FF:001384">
    <property type="entry name" value="Midasin"/>
    <property type="match status" value="1"/>
</dbReference>
<protein>
    <recommendedName>
        <fullName evidence="4 9">Midasin</fullName>
    </recommendedName>
</protein>
<dbReference type="Pfam" id="PF21108">
    <property type="entry name" value="MDN1_4th"/>
    <property type="match status" value="1"/>
</dbReference>
<dbReference type="InterPro" id="IPR025662">
    <property type="entry name" value="Sigma_54_int_dom_ATP-bd_1"/>
</dbReference>
<comment type="similarity">
    <text evidence="3 9">Belongs to the midasin family.</text>
</comment>
<comment type="caution">
    <text evidence="12">The sequence shown here is derived from an EMBL/GenBank/DDBJ whole genome shotgun (WGS) entry which is preliminary data.</text>
</comment>
<keyword evidence="8 9" id="KW-0539">Nucleus</keyword>
<feature type="compositionally biased region" description="Basic and acidic residues" evidence="10">
    <location>
        <begin position="5135"/>
        <end position="5167"/>
    </location>
</feature>
<dbReference type="GO" id="GO:0005730">
    <property type="term" value="C:nucleolus"/>
    <property type="evidence" value="ECO:0007669"/>
    <property type="project" value="UniProtKB-SubCell"/>
</dbReference>
<proteinExistence type="inferred from homology"/>
<dbReference type="GO" id="GO:0000027">
    <property type="term" value="P:ribosomal large subunit assembly"/>
    <property type="evidence" value="ECO:0007669"/>
    <property type="project" value="InterPro"/>
</dbReference>
<dbReference type="GO" id="GO:0030687">
    <property type="term" value="C:preribosome, large subunit precursor"/>
    <property type="evidence" value="ECO:0007669"/>
    <property type="project" value="TreeGrafter"/>
</dbReference>